<keyword evidence="2" id="KW-1185">Reference proteome</keyword>
<organism evidence="1 2">
    <name type="scientific">Snodgrassella alvi</name>
    <dbReference type="NCBI Taxonomy" id="1196083"/>
    <lineage>
        <taxon>Bacteria</taxon>
        <taxon>Pseudomonadati</taxon>
        <taxon>Pseudomonadota</taxon>
        <taxon>Betaproteobacteria</taxon>
        <taxon>Neisseriales</taxon>
        <taxon>Neisseriaceae</taxon>
        <taxon>Snodgrassella</taxon>
    </lineage>
</organism>
<dbReference type="RefSeq" id="WP_100151795.1">
    <property type="nucleotide sequence ID" value="NZ_MEIL01000019.1"/>
</dbReference>
<protein>
    <recommendedName>
        <fullName evidence="3">Glycosyltransferase</fullName>
    </recommendedName>
</protein>
<dbReference type="Proteomes" id="UP000230202">
    <property type="component" value="Unassembled WGS sequence"/>
</dbReference>
<dbReference type="AlphaFoldDB" id="A0A2N9X8M4"/>
<accession>A0A2N9X8M4</accession>
<dbReference type="EMBL" id="MEIL01000019">
    <property type="protein sequence ID" value="PIT40712.1"/>
    <property type="molecule type" value="Genomic_DNA"/>
</dbReference>
<dbReference type="Gene3D" id="3.90.550.40">
    <property type="match status" value="1"/>
</dbReference>
<proteinExistence type="predicted"/>
<evidence type="ECO:0008006" key="3">
    <source>
        <dbReference type="Google" id="ProtNLM"/>
    </source>
</evidence>
<name>A0A2N9X8M4_9NEIS</name>
<evidence type="ECO:0000313" key="2">
    <source>
        <dbReference type="Proteomes" id="UP000230202"/>
    </source>
</evidence>
<evidence type="ECO:0000313" key="1">
    <source>
        <dbReference type="EMBL" id="PIT40712.1"/>
    </source>
</evidence>
<dbReference type="SUPFAM" id="SSF53448">
    <property type="entry name" value="Nucleotide-diphospho-sugar transferases"/>
    <property type="match status" value="1"/>
</dbReference>
<gene>
    <name evidence="1" type="ORF">BHC54_03530</name>
</gene>
<dbReference type="InterPro" id="IPR029044">
    <property type="entry name" value="Nucleotide-diphossugar_trans"/>
</dbReference>
<sequence>MLPQTALASMYPVVMSPSHDGRYFGNYVQSLLALVDTHSRAGFPLQVFMHQGESLITRARNNCVAEFMAHSEWTHLCWIDTDIGFSTEAFQRLLLADRDIVAGVYPLKRESWPPDGIDAHMTQQQFNAAYTRYTINITREDENREVHVEVDDEGFIELPEAPTGFMVIKRQVFTRLMEAYPELQYQPDSLGVANQGYHYRFYDCLIDPQTKRYLSEDFSFCRLWNQLGGKVYIDAQSNLTHMGNKIYKGPFTQTLEANLAYAIGAPAGAKMYLHHNQPLQANLPPHL</sequence>
<reference evidence="1" key="1">
    <citation type="journal article" date="2017" name="MBio">
        <title>Type VI secretion-mediated competition in the bee gut microbiome.</title>
        <authorList>
            <person name="Steele M.I."/>
            <person name="Kwong W.K."/>
            <person name="Powell J.E."/>
            <person name="Whiteley M."/>
            <person name="Moran N.A."/>
        </authorList>
    </citation>
    <scope>NUCLEOTIDE SEQUENCE [LARGE SCALE GENOMIC DNA]</scope>
    <source>
        <strain evidence="1">WkB273</strain>
    </source>
</reference>
<comment type="caution">
    <text evidence="1">The sequence shown here is derived from an EMBL/GenBank/DDBJ whole genome shotgun (WGS) entry which is preliminary data.</text>
</comment>